<feature type="region of interest" description="Disordered" evidence="3">
    <location>
        <begin position="557"/>
        <end position="605"/>
    </location>
</feature>
<feature type="region of interest" description="Disordered" evidence="3">
    <location>
        <begin position="434"/>
        <end position="453"/>
    </location>
</feature>
<dbReference type="PRINTS" id="PR00503">
    <property type="entry name" value="BROMODOMAIN"/>
</dbReference>
<protein>
    <recommendedName>
        <fullName evidence="4">Bromo domain-containing protein</fullName>
    </recommendedName>
</protein>
<dbReference type="PROSITE" id="PS50014">
    <property type="entry name" value="BROMODOMAIN_2"/>
    <property type="match status" value="1"/>
</dbReference>
<accession>A0AA88W140</accession>
<proteinExistence type="predicted"/>
<name>A0AA88W140_9ASTE</name>
<evidence type="ECO:0000256" key="3">
    <source>
        <dbReference type="SAM" id="MobiDB-lite"/>
    </source>
</evidence>
<dbReference type="InterPro" id="IPR051831">
    <property type="entry name" value="Bromodomain_contain_prot"/>
</dbReference>
<dbReference type="PANTHER" id="PTHR22881:SF26">
    <property type="entry name" value="BROMODOMAIN CONTAINING PROTEIN, EXPRESSED"/>
    <property type="match status" value="1"/>
</dbReference>
<reference evidence="5" key="1">
    <citation type="submission" date="2022-12" db="EMBL/GenBank/DDBJ databases">
        <title>Draft genome assemblies for two species of Escallonia (Escalloniales).</title>
        <authorList>
            <person name="Chanderbali A."/>
            <person name="Dervinis C."/>
            <person name="Anghel I."/>
            <person name="Soltis D."/>
            <person name="Soltis P."/>
            <person name="Zapata F."/>
        </authorList>
    </citation>
    <scope>NUCLEOTIDE SEQUENCE</scope>
    <source>
        <strain evidence="5">UCBG64.0493</strain>
        <tissue evidence="5">Leaf</tissue>
    </source>
</reference>
<dbReference type="SMART" id="SM00297">
    <property type="entry name" value="BROMO"/>
    <property type="match status" value="1"/>
</dbReference>
<dbReference type="EMBL" id="JAVXUP010000981">
    <property type="protein sequence ID" value="KAK3017748.1"/>
    <property type="molecule type" value="Genomic_DNA"/>
</dbReference>
<dbReference type="CDD" id="cd04369">
    <property type="entry name" value="Bromodomain"/>
    <property type="match status" value="1"/>
</dbReference>
<dbReference type="Proteomes" id="UP001188597">
    <property type="component" value="Unassembled WGS sequence"/>
</dbReference>
<feature type="domain" description="Bromo" evidence="4">
    <location>
        <begin position="105"/>
        <end position="176"/>
    </location>
</feature>
<feature type="region of interest" description="Disordered" evidence="3">
    <location>
        <begin position="14"/>
        <end position="48"/>
    </location>
</feature>
<evidence type="ECO:0000259" key="4">
    <source>
        <dbReference type="PROSITE" id="PS50014"/>
    </source>
</evidence>
<keyword evidence="1 2" id="KW-0103">Bromodomain</keyword>
<dbReference type="Pfam" id="PF00439">
    <property type="entry name" value="Bromodomain"/>
    <property type="match status" value="1"/>
</dbReference>
<feature type="compositionally biased region" description="Polar residues" evidence="3">
    <location>
        <begin position="559"/>
        <end position="576"/>
    </location>
</feature>
<evidence type="ECO:0000256" key="1">
    <source>
        <dbReference type="ARBA" id="ARBA00023117"/>
    </source>
</evidence>
<dbReference type="PANTHER" id="PTHR22881">
    <property type="entry name" value="BROMODOMAIN CONTAINING PROTEIN"/>
    <property type="match status" value="1"/>
</dbReference>
<feature type="compositionally biased region" description="Polar residues" evidence="3">
    <location>
        <begin position="588"/>
        <end position="603"/>
    </location>
</feature>
<dbReference type="InterPro" id="IPR001487">
    <property type="entry name" value="Bromodomain"/>
</dbReference>
<organism evidence="5 6">
    <name type="scientific">Escallonia herrerae</name>
    <dbReference type="NCBI Taxonomy" id="1293975"/>
    <lineage>
        <taxon>Eukaryota</taxon>
        <taxon>Viridiplantae</taxon>
        <taxon>Streptophyta</taxon>
        <taxon>Embryophyta</taxon>
        <taxon>Tracheophyta</taxon>
        <taxon>Spermatophyta</taxon>
        <taxon>Magnoliopsida</taxon>
        <taxon>eudicotyledons</taxon>
        <taxon>Gunneridae</taxon>
        <taxon>Pentapetalae</taxon>
        <taxon>asterids</taxon>
        <taxon>campanulids</taxon>
        <taxon>Escalloniales</taxon>
        <taxon>Escalloniaceae</taxon>
        <taxon>Escallonia</taxon>
    </lineage>
</organism>
<evidence type="ECO:0000313" key="6">
    <source>
        <dbReference type="Proteomes" id="UP001188597"/>
    </source>
</evidence>
<dbReference type="InterPro" id="IPR036427">
    <property type="entry name" value="Bromodomain-like_sf"/>
</dbReference>
<comment type="caution">
    <text evidence="5">The sequence shown here is derived from an EMBL/GenBank/DDBJ whole genome shotgun (WGS) entry which is preliminary data.</text>
</comment>
<feature type="compositionally biased region" description="Polar residues" evidence="3">
    <location>
        <begin position="380"/>
        <end position="390"/>
    </location>
</feature>
<dbReference type="AlphaFoldDB" id="A0AA88W140"/>
<keyword evidence="6" id="KW-1185">Reference proteome</keyword>
<dbReference type="SUPFAM" id="SSF47370">
    <property type="entry name" value="Bromodomain"/>
    <property type="match status" value="1"/>
</dbReference>
<dbReference type="Gene3D" id="1.20.920.10">
    <property type="entry name" value="Bromodomain-like"/>
    <property type="match status" value="1"/>
</dbReference>
<sequence>MLLSFIFRKMPRSMGRNGHKRRTALGDKWKANQSGMQEDGGEEQGPPMRTRARLKRKLEGVAVNSVSTKAKQSPSFTALECLLNEQPLEYTFFNVVLKPTLPSDGQRDTYEIFAEPVDPEEVEDYYEIIKEPMDFGTMRAKLHEGMYKTLEQFEVHDAFLISENAMHFNSSATLFFRQARAIHELAKNVFHVLKTDPENLKSEFSGTRRRSSRRLQGGAKELKLRMGPRPSTDGRPGRLVFDTCPKGPLSGPSIFRRNIGGNPGFGSTASRANLHDLPGSQSGTRLPSFAADRRDTYKPWMLLQESDSIMSKTCSDPKVLAFVNQQDISYRKSLMMFAKDLGPTAQRIAIRKLQGLSGEVLANQTPRSACGAQAPLYQNPTAFSSTQNEPRNLDTAGPSSSQKLLDLLPGSQAFPKPASDVIDLTDTDEGEKAYTSNRTSDIGAPGGGFASDKGGLFTRGRTNYVGTSRREKLGQNQSTKYAFGSYSFNVGAANLINYGARTITMPVDAAKLDDANVCSFKNYGNSSKEMTVAAASEHTQASVSKFKSRSKNSSAAASWLSQPSEVSSLSHNSDTPRSPRITLVGPSNGVSNSSEANHSSGTNRHVVPSASPFTFDLPFLKSRLTHMNLMGQDRYLQPQFQRAPGTDGPLFDSMAYKMGFMSTSQ</sequence>
<evidence type="ECO:0000256" key="2">
    <source>
        <dbReference type="PROSITE-ProRule" id="PRU00035"/>
    </source>
</evidence>
<feature type="region of interest" description="Disordered" evidence="3">
    <location>
        <begin position="380"/>
        <end position="399"/>
    </location>
</feature>
<gene>
    <name evidence="5" type="ORF">RJ639_005064</name>
</gene>
<evidence type="ECO:0000313" key="5">
    <source>
        <dbReference type="EMBL" id="KAK3017748.1"/>
    </source>
</evidence>